<dbReference type="RefSeq" id="WP_169570432.1">
    <property type="nucleotide sequence ID" value="NZ_JABBFV010000001.1"/>
</dbReference>
<name>A0A7X9WRL1_9SPHN</name>
<dbReference type="PANTHER" id="PTHR43442">
    <property type="entry name" value="GLUCONOKINASE-RELATED"/>
    <property type="match status" value="1"/>
</dbReference>
<dbReference type="GO" id="GO:0005524">
    <property type="term" value="F:ATP binding"/>
    <property type="evidence" value="ECO:0007669"/>
    <property type="project" value="UniProtKB-KW"/>
</dbReference>
<dbReference type="GO" id="GO:0005975">
    <property type="term" value="P:carbohydrate metabolic process"/>
    <property type="evidence" value="ECO:0007669"/>
    <property type="project" value="InterPro"/>
</dbReference>
<dbReference type="GO" id="GO:0046316">
    <property type="term" value="F:gluconokinase activity"/>
    <property type="evidence" value="ECO:0007669"/>
    <property type="project" value="UniProtKB-EC"/>
</dbReference>
<keyword evidence="7 9" id="KW-0067">ATP-binding</keyword>
<evidence type="ECO:0000313" key="10">
    <source>
        <dbReference type="EMBL" id="NML08611.1"/>
    </source>
</evidence>
<dbReference type="Proteomes" id="UP000519023">
    <property type="component" value="Unassembled WGS sequence"/>
</dbReference>
<evidence type="ECO:0000256" key="4">
    <source>
        <dbReference type="ARBA" id="ARBA00022679"/>
    </source>
</evidence>
<organism evidence="10 11">
    <name type="scientific">Sphingobium psychrophilum</name>
    <dbReference type="NCBI Taxonomy" id="2728834"/>
    <lineage>
        <taxon>Bacteria</taxon>
        <taxon>Pseudomonadati</taxon>
        <taxon>Pseudomonadota</taxon>
        <taxon>Alphaproteobacteria</taxon>
        <taxon>Sphingomonadales</taxon>
        <taxon>Sphingomonadaceae</taxon>
        <taxon>Sphingobium</taxon>
    </lineage>
</organism>
<dbReference type="AlphaFoldDB" id="A0A7X9WRL1"/>
<dbReference type="NCBIfam" id="TIGR01313">
    <property type="entry name" value="therm_gnt_kin"/>
    <property type="match status" value="1"/>
</dbReference>
<evidence type="ECO:0000256" key="9">
    <source>
        <dbReference type="RuleBase" id="RU363066"/>
    </source>
</evidence>
<evidence type="ECO:0000313" key="11">
    <source>
        <dbReference type="Proteomes" id="UP000519023"/>
    </source>
</evidence>
<evidence type="ECO:0000256" key="7">
    <source>
        <dbReference type="ARBA" id="ARBA00022840"/>
    </source>
</evidence>
<gene>
    <name evidence="10" type="ORF">HHL08_00370</name>
</gene>
<dbReference type="InterPro" id="IPR027417">
    <property type="entry name" value="P-loop_NTPase"/>
</dbReference>
<evidence type="ECO:0000256" key="1">
    <source>
        <dbReference type="ARBA" id="ARBA00004761"/>
    </source>
</evidence>
<proteinExistence type="inferred from homology"/>
<keyword evidence="11" id="KW-1185">Reference proteome</keyword>
<dbReference type="InterPro" id="IPR006001">
    <property type="entry name" value="Therm_gnt_kin"/>
</dbReference>
<accession>A0A7X9WRL1</accession>
<dbReference type="Pfam" id="PF13671">
    <property type="entry name" value="AAA_33"/>
    <property type="match status" value="1"/>
</dbReference>
<dbReference type="CDD" id="cd02021">
    <property type="entry name" value="GntK"/>
    <property type="match status" value="1"/>
</dbReference>
<comment type="caution">
    <text evidence="10">The sequence shown here is derived from an EMBL/GenBank/DDBJ whole genome shotgun (WGS) entry which is preliminary data.</text>
</comment>
<keyword evidence="5 9" id="KW-0547">Nucleotide-binding</keyword>
<evidence type="ECO:0000256" key="5">
    <source>
        <dbReference type="ARBA" id="ARBA00022741"/>
    </source>
</evidence>
<dbReference type="EC" id="2.7.1.12" evidence="3 9"/>
<keyword evidence="4 9" id="KW-0808">Transferase</keyword>
<evidence type="ECO:0000256" key="8">
    <source>
        <dbReference type="ARBA" id="ARBA00048090"/>
    </source>
</evidence>
<sequence>MTRAVVVMGVAGCGKSTLAHALAQHLGWTFVEGDLCHPPENVARMTAGIPLDDAARQLFLRNVAIALTGSKGGAVAACSALKRCYRDLIRQQVGDILFALPHLSRADLERRVGQRPDHFMPTSLLDSQLATLELPDADERALILDGTLPVAEQVRLIEAALHHS</sequence>
<comment type="pathway">
    <text evidence="1">Carbohydrate acid metabolism.</text>
</comment>
<dbReference type="SUPFAM" id="SSF52540">
    <property type="entry name" value="P-loop containing nucleoside triphosphate hydrolases"/>
    <property type="match status" value="1"/>
</dbReference>
<reference evidence="10 11" key="1">
    <citation type="submission" date="2020-04" db="EMBL/GenBank/DDBJ databases">
        <title>Sphingobium sp. AR-3-1 isolated from Arctic soil.</title>
        <authorList>
            <person name="Dahal R.H."/>
            <person name="Chaudhary D.K."/>
        </authorList>
    </citation>
    <scope>NUCLEOTIDE SEQUENCE [LARGE SCALE GENOMIC DNA]</scope>
    <source>
        <strain evidence="10 11">AR-3-1</strain>
    </source>
</reference>
<dbReference type="EMBL" id="JABBFV010000001">
    <property type="protein sequence ID" value="NML08611.1"/>
    <property type="molecule type" value="Genomic_DNA"/>
</dbReference>
<comment type="catalytic activity">
    <reaction evidence="8 9">
        <text>D-gluconate + ATP = 6-phospho-D-gluconate + ADP + H(+)</text>
        <dbReference type="Rhea" id="RHEA:19433"/>
        <dbReference type="ChEBI" id="CHEBI:15378"/>
        <dbReference type="ChEBI" id="CHEBI:18391"/>
        <dbReference type="ChEBI" id="CHEBI:30616"/>
        <dbReference type="ChEBI" id="CHEBI:58759"/>
        <dbReference type="ChEBI" id="CHEBI:456216"/>
        <dbReference type="EC" id="2.7.1.12"/>
    </reaction>
</comment>
<protein>
    <recommendedName>
        <fullName evidence="3 9">Gluconokinase</fullName>
        <ecNumber evidence="3 9">2.7.1.12</ecNumber>
    </recommendedName>
</protein>
<dbReference type="GO" id="GO:0005737">
    <property type="term" value="C:cytoplasm"/>
    <property type="evidence" value="ECO:0007669"/>
    <property type="project" value="TreeGrafter"/>
</dbReference>
<dbReference type="PANTHER" id="PTHR43442:SF3">
    <property type="entry name" value="GLUCONOKINASE-RELATED"/>
    <property type="match status" value="1"/>
</dbReference>
<evidence type="ECO:0000256" key="2">
    <source>
        <dbReference type="ARBA" id="ARBA00008420"/>
    </source>
</evidence>
<keyword evidence="6 9" id="KW-0418">Kinase</keyword>
<dbReference type="Gene3D" id="3.40.50.300">
    <property type="entry name" value="P-loop containing nucleotide triphosphate hydrolases"/>
    <property type="match status" value="1"/>
</dbReference>
<evidence type="ECO:0000256" key="6">
    <source>
        <dbReference type="ARBA" id="ARBA00022777"/>
    </source>
</evidence>
<evidence type="ECO:0000256" key="3">
    <source>
        <dbReference type="ARBA" id="ARBA00012054"/>
    </source>
</evidence>
<comment type="similarity">
    <text evidence="2 9">Belongs to the gluconokinase GntK/GntV family.</text>
</comment>